<evidence type="ECO:0000313" key="15">
    <source>
        <dbReference type="Proteomes" id="UP000029488"/>
    </source>
</evidence>
<evidence type="ECO:0000256" key="3">
    <source>
        <dbReference type="ARBA" id="ARBA00022679"/>
    </source>
</evidence>
<dbReference type="EC" id="2.5.1.-" evidence="7"/>
<dbReference type="SFLD" id="SFLDS00005">
    <property type="entry name" value="Isoprenoid_Synthase_Type_I"/>
    <property type="match status" value="1"/>
</dbReference>
<evidence type="ECO:0000313" key="13">
    <source>
        <dbReference type="EMBL" id="WHS18380.1"/>
    </source>
</evidence>
<dbReference type="Proteomes" id="UP000244552">
    <property type="component" value="Unassembled WGS sequence"/>
</dbReference>
<evidence type="ECO:0000256" key="5">
    <source>
        <dbReference type="ARBA" id="ARBA00022842"/>
    </source>
</evidence>
<dbReference type="Proteomes" id="UP000094723">
    <property type="component" value="Chromosome"/>
</dbReference>
<evidence type="ECO:0000256" key="2">
    <source>
        <dbReference type="ARBA" id="ARBA00006706"/>
    </source>
</evidence>
<dbReference type="EMBL" id="CP114509">
    <property type="protein sequence ID" value="WHS18380.1"/>
    <property type="molecule type" value="Genomic_DNA"/>
</dbReference>
<dbReference type="Proteomes" id="UP000029488">
    <property type="component" value="Chromosome"/>
</dbReference>
<name>A0A089QC58_9LACO</name>
<dbReference type="KEGG" id="lsj:LSJ_1015"/>
<keyword evidence="3 6" id="KW-0808">Transferase</keyword>
<dbReference type="InterPro" id="IPR000092">
    <property type="entry name" value="Polyprenyl_synt"/>
</dbReference>
<dbReference type="Proteomes" id="UP000470980">
    <property type="component" value="Unassembled WGS sequence"/>
</dbReference>
<evidence type="ECO:0000313" key="19">
    <source>
        <dbReference type="Proteomes" id="UP000470980"/>
    </source>
</evidence>
<gene>
    <name evidence="7" type="primary">menA</name>
    <name evidence="11" type="ORF">A8C52_01740</name>
    <name evidence="8" type="ORF">BHF65_05945</name>
    <name evidence="12" type="ORF">DBP89_00060</name>
    <name evidence="10" type="ORF">FYL06_01145</name>
    <name evidence="9" type="ORF">FYL10_02405</name>
    <name evidence="7" type="ORF">LSJ_1015</name>
    <name evidence="13" type="ORF">O2U02_03950</name>
    <name evidence="14" type="ORF">QFE45_05710</name>
</gene>
<evidence type="ECO:0000313" key="12">
    <source>
        <dbReference type="EMBL" id="PTR98558.1"/>
    </source>
</evidence>
<evidence type="ECO:0000313" key="14">
    <source>
        <dbReference type="EMBL" id="WII27886.1"/>
    </source>
</evidence>
<dbReference type="AlphaFoldDB" id="A0A089QC58"/>
<dbReference type="PANTHER" id="PTHR12001:SF69">
    <property type="entry name" value="ALL TRANS-POLYPRENYL-DIPHOSPHATE SYNTHASE PDSS1"/>
    <property type="match status" value="1"/>
</dbReference>
<proteinExistence type="inferred from homology"/>
<reference evidence="11 17" key="2">
    <citation type="submission" date="2016-05" db="EMBL/GenBank/DDBJ databases">
        <authorList>
            <person name="Lee J.-Y."/>
            <person name="Kim E.B."/>
            <person name="Choi Y.-J."/>
        </authorList>
    </citation>
    <scope>NUCLEOTIDE SEQUENCE [LARGE SCALE GENOMIC DNA]</scope>
    <source>
        <strain evidence="11 17">KLA006</strain>
    </source>
</reference>
<dbReference type="Proteomes" id="UP001224533">
    <property type="component" value="Chromosome"/>
</dbReference>
<evidence type="ECO:0000313" key="7">
    <source>
        <dbReference type="EMBL" id="AIR10689.1"/>
    </source>
</evidence>
<evidence type="ECO:0000313" key="16">
    <source>
        <dbReference type="Proteomes" id="UP000094723"/>
    </source>
</evidence>
<dbReference type="EMBL" id="VSTR01000001">
    <property type="protein sequence ID" value="MYY72537.1"/>
    <property type="molecule type" value="Genomic_DNA"/>
</dbReference>
<dbReference type="InterPro" id="IPR033749">
    <property type="entry name" value="Polyprenyl_synt_CS"/>
</dbReference>
<reference evidence="19 20" key="5">
    <citation type="journal article" date="2020" name="Food Funct.">
        <title>Screening of Lactobacillus salivarius strains from the feces of Chinese populations and the evaluation of their effects against intestinal inflammation in mice.</title>
        <authorList>
            <person name="Zhai Q."/>
            <person name="Shen X."/>
            <person name="Cen S."/>
            <person name="Zhang C."/>
            <person name="Tian F."/>
            <person name="Zhao J."/>
            <person name="Zhang H."/>
            <person name="Xue Y."/>
            <person name="Chen W."/>
        </authorList>
    </citation>
    <scope>NUCLEOTIDE SEQUENCE [LARGE SCALE GENOMIC DNA]</scope>
    <source>
        <strain evidence="10 20">FZJTZ28M4.scaf</strain>
        <strain evidence="9 19">FZJTZ9M6.scaf</strain>
    </source>
</reference>
<dbReference type="EMBL" id="VSTU01000001">
    <property type="protein sequence ID" value="MYZ65580.1"/>
    <property type="molecule type" value="Genomic_DNA"/>
</dbReference>
<evidence type="ECO:0000256" key="1">
    <source>
        <dbReference type="ARBA" id="ARBA00001946"/>
    </source>
</evidence>
<sequence>MAFNLWLQYPELAKDIEKVKHNLQDKISVDYPDLQAALSKMASNGGKFLRPAFFLLFTKLTADSQNRVDDKKLIDIATSLEVLHMSTLIHDDIIDDSPKRRGEVSVQSQFGKDIAVYAGDYLFTVFFDLITDNVLDTPFFKINSRTMKKILLGELNQMKHRYNTQQTFLNYLRNVNGKTAYLFRLASAEGAYFGGASSQTVSLATRIGQNIGISFQILDDILDYSDASRLNKPTLEDLATGVYSLPLLLVLNEDSDELHTLLAKKQDLTLPEIQRIQALVVELGGVEKAKDLAAKFTNKALIDIDKLPDSTAKKKLAKLTKVLLKRTN</sequence>
<dbReference type="PANTHER" id="PTHR12001">
    <property type="entry name" value="GERANYLGERANYL PYROPHOSPHATE SYNTHASE"/>
    <property type="match status" value="1"/>
</dbReference>
<dbReference type="Proteomes" id="UP001231316">
    <property type="component" value="Chromosome"/>
</dbReference>
<dbReference type="CDD" id="cd00685">
    <property type="entry name" value="Trans_IPPS_HT"/>
    <property type="match status" value="1"/>
</dbReference>
<comment type="cofactor">
    <cofactor evidence="1">
        <name>Mg(2+)</name>
        <dbReference type="ChEBI" id="CHEBI:18420"/>
    </cofactor>
</comment>
<keyword evidence="4" id="KW-0479">Metal-binding</keyword>
<dbReference type="EMBL" id="CP007646">
    <property type="protein sequence ID" value="AIR10689.1"/>
    <property type="molecule type" value="Genomic_DNA"/>
</dbReference>
<evidence type="ECO:0000313" key="18">
    <source>
        <dbReference type="Proteomes" id="UP000244552"/>
    </source>
</evidence>
<evidence type="ECO:0000256" key="6">
    <source>
        <dbReference type="RuleBase" id="RU004466"/>
    </source>
</evidence>
<dbReference type="EMBL" id="QAGV01000001">
    <property type="protein sequence ID" value="PTR98558.1"/>
    <property type="molecule type" value="Genomic_DNA"/>
</dbReference>
<dbReference type="EMBL" id="CP017107">
    <property type="protein sequence ID" value="AOO73783.1"/>
    <property type="molecule type" value="Genomic_DNA"/>
</dbReference>
<comment type="similarity">
    <text evidence="2 6">Belongs to the FPP/GGPP synthase family.</text>
</comment>
<dbReference type="PROSITE" id="PS00723">
    <property type="entry name" value="POLYPRENYL_SYNTHASE_1"/>
    <property type="match status" value="1"/>
</dbReference>
<dbReference type="RefSeq" id="WP_003700426.1">
    <property type="nucleotide sequence ID" value="NZ_CABMGV010000001.1"/>
</dbReference>
<evidence type="ECO:0000256" key="4">
    <source>
        <dbReference type="ARBA" id="ARBA00022723"/>
    </source>
</evidence>
<dbReference type="Pfam" id="PF00348">
    <property type="entry name" value="polyprenyl_synt"/>
    <property type="match status" value="1"/>
</dbReference>
<dbReference type="EMBL" id="LXZO01000112">
    <property type="protein sequence ID" value="PAY45018.1"/>
    <property type="molecule type" value="Genomic_DNA"/>
</dbReference>
<evidence type="ECO:0000313" key="8">
    <source>
        <dbReference type="EMBL" id="AOO73783.1"/>
    </source>
</evidence>
<accession>A0A089QC58</accession>
<evidence type="ECO:0000313" key="20">
    <source>
        <dbReference type="Proteomes" id="UP000471300"/>
    </source>
</evidence>
<dbReference type="PROSITE" id="PS00444">
    <property type="entry name" value="POLYPRENYL_SYNTHASE_2"/>
    <property type="match status" value="1"/>
</dbReference>
<keyword evidence="5" id="KW-0460">Magnesium</keyword>
<dbReference type="GO" id="GO:0008299">
    <property type="term" value="P:isoprenoid biosynthetic process"/>
    <property type="evidence" value="ECO:0007669"/>
    <property type="project" value="InterPro"/>
</dbReference>
<evidence type="ECO:0000313" key="9">
    <source>
        <dbReference type="EMBL" id="MYY72537.1"/>
    </source>
</evidence>
<dbReference type="Proteomes" id="UP000471300">
    <property type="component" value="Unassembled WGS sequence"/>
</dbReference>
<dbReference type="SUPFAM" id="SSF48576">
    <property type="entry name" value="Terpenoid synthases"/>
    <property type="match status" value="1"/>
</dbReference>
<reference evidence="12 18" key="4">
    <citation type="journal article" date="2018" name="Genome Announc.">
        <title>Fifty-Six Draft Genome Sequences of 10 Lactobacillus Species from 22 Commercial Dietary Supplements.</title>
        <authorList>
            <person name="Gangiredla J."/>
            <person name="Barnaba T.J."/>
            <person name="Mammel M.K."/>
            <person name="Lacher D.W."/>
            <person name="Elkins C.A."/>
            <person name="Lampel K.A."/>
            <person name="Whitehouse C.A."/>
            <person name="Tartera C."/>
        </authorList>
    </citation>
    <scope>NUCLEOTIDE SEQUENCE [LARGE SCALE GENOMIC DNA]</scope>
    <source>
        <strain evidence="12 18">DS11_12</strain>
    </source>
</reference>
<reference evidence="14" key="7">
    <citation type="submission" date="2023-04" db="EMBL/GenBank/DDBJ databases">
        <title>Four porcine-derived lactic acid bacteria strains analyses and their evaluation as potential probiotics based on genomics.</title>
        <authorList>
            <person name="Niu D."/>
        </authorList>
    </citation>
    <scope>NUCLEOTIDE SEQUENCE</scope>
    <source>
        <strain evidence="14">ZSA5</strain>
    </source>
</reference>
<evidence type="ECO:0000313" key="17">
    <source>
        <dbReference type="Proteomes" id="UP000218139"/>
    </source>
</evidence>
<organism evidence="7 15">
    <name type="scientific">Ligilactobacillus salivarius</name>
    <dbReference type="NCBI Taxonomy" id="1624"/>
    <lineage>
        <taxon>Bacteria</taxon>
        <taxon>Bacillati</taxon>
        <taxon>Bacillota</taxon>
        <taxon>Bacilli</taxon>
        <taxon>Lactobacillales</taxon>
        <taxon>Lactobacillaceae</taxon>
        <taxon>Ligilactobacillus</taxon>
    </lineage>
</organism>
<evidence type="ECO:0000313" key="10">
    <source>
        <dbReference type="EMBL" id="MYZ65580.1"/>
    </source>
</evidence>
<dbReference type="Proteomes" id="UP000218139">
    <property type="component" value="Unassembled WGS sequence"/>
</dbReference>
<dbReference type="InterPro" id="IPR008949">
    <property type="entry name" value="Isoprenoid_synthase_dom_sf"/>
</dbReference>
<reference evidence="8 16" key="3">
    <citation type="submission" date="2016-09" db="EMBL/GenBank/DDBJ databases">
        <title>Complete Genome Sequence of Lactobacillus salivarius Jin.</title>
        <authorList>
            <person name="Jin N."/>
            <person name="Li C."/>
            <person name="Wang M."/>
            <person name="Ren D."/>
            <person name="Di Y."/>
            <person name="Pan R."/>
            <person name="Du S."/>
            <person name="Lu H."/>
            <person name="Li X."/>
            <person name="Tian M."/>
        </authorList>
    </citation>
    <scope>NUCLEOTIDE SEQUENCE [LARGE SCALE GENOMIC DNA]</scope>
    <source>
        <strain evidence="8 16">CICC 23174</strain>
    </source>
</reference>
<reference evidence="13 21" key="6">
    <citation type="submission" date="2022-12" db="EMBL/GenBank/DDBJ databases">
        <title>Assessment of beneficial effects and identification of host adaptation-associated genes of Ligilactobacillus salivarius isolated from Meles meles.</title>
        <authorList>
            <person name="Wang Y."/>
        </authorList>
    </citation>
    <scope>NUCLEOTIDE SEQUENCE [LARGE SCALE GENOMIC DNA]</scope>
    <source>
        <strain evidence="13 21">S35</strain>
    </source>
</reference>
<dbReference type="GO" id="GO:0046872">
    <property type="term" value="F:metal ion binding"/>
    <property type="evidence" value="ECO:0007669"/>
    <property type="project" value="UniProtKB-KW"/>
</dbReference>
<dbReference type="GO" id="GO:0004659">
    <property type="term" value="F:prenyltransferase activity"/>
    <property type="evidence" value="ECO:0007669"/>
    <property type="project" value="InterPro"/>
</dbReference>
<dbReference type="EMBL" id="CP123971">
    <property type="protein sequence ID" value="WII27886.1"/>
    <property type="molecule type" value="Genomic_DNA"/>
</dbReference>
<reference evidence="7 15" key="1">
    <citation type="journal article" date="2014" name="BMC Genomics">
        <title>Unusual genome complexity in Lactobacillus salivarius JCM1046.</title>
        <authorList>
            <person name="Raftis E.J."/>
            <person name="Forde B.M."/>
            <person name="Claesson M.J."/>
            <person name="O'Toole P.W."/>
        </authorList>
    </citation>
    <scope>NUCLEOTIDE SEQUENCE [LARGE SCALE GENOMIC DNA]</scope>
    <source>
        <strain evidence="7 15">JCM1046</strain>
    </source>
</reference>
<evidence type="ECO:0000313" key="21">
    <source>
        <dbReference type="Proteomes" id="UP001224533"/>
    </source>
</evidence>
<evidence type="ECO:0000313" key="11">
    <source>
        <dbReference type="EMBL" id="PAY45018.1"/>
    </source>
</evidence>
<dbReference type="Gene3D" id="1.10.600.10">
    <property type="entry name" value="Farnesyl Diphosphate Synthase"/>
    <property type="match status" value="1"/>
</dbReference>
<protein>
    <submittedName>
        <fullName evidence="7">1,4-dihydroxy-2-naphthoate polyprenyltransferase</fullName>
        <ecNumber evidence="7">2.5.1.-</ecNumber>
    </submittedName>
    <submittedName>
        <fullName evidence="8">Farnesyl pyrophosphate synthetase</fullName>
    </submittedName>
    <submittedName>
        <fullName evidence="9">Polyprenyl synthetase family protein</fullName>
    </submittedName>
</protein>